<evidence type="ECO:0000313" key="1">
    <source>
        <dbReference type="EMBL" id="PSC06561.1"/>
    </source>
</evidence>
<keyword evidence="2" id="KW-1185">Reference proteome</keyword>
<dbReference type="AlphaFoldDB" id="A0A2T1HY19"/>
<comment type="caution">
    <text evidence="1">The sequence shown here is derived from an EMBL/GenBank/DDBJ whole genome shotgun (WGS) entry which is preliminary data.</text>
</comment>
<gene>
    <name evidence="1" type="ORF">SLNSH_01745</name>
</gene>
<sequence length="211" mass="22741">MSDATTIPPCNDNDADEAGRNSALATIAELSLEAFVTDWNAGRQSLITDIEGLLIAASFEEALAGGLADRRARAWREGHGSSYDEHLRVQIEPHIWDTSEAAIVHIVDAWADKIITAGPAAFQAPAPWSDADDWAHWVVDHVEGPILCDPYGDHIVVPRRELGLLVQGLLFASAKAVHSGWLTRDFTSTGLPRLPAFRLGPAARGETPPPA</sequence>
<dbReference type="OrthoDB" id="9976592at2"/>
<proteinExistence type="predicted"/>
<dbReference type="Proteomes" id="UP000239772">
    <property type="component" value="Unassembled WGS sequence"/>
</dbReference>
<reference evidence="2" key="1">
    <citation type="submission" date="2018-03" db="EMBL/GenBank/DDBJ databases">
        <authorList>
            <person name="Sun L."/>
            <person name="Liu H."/>
            <person name="Chen W."/>
            <person name="Huang K."/>
            <person name="Liu W."/>
            <person name="Gao X."/>
        </authorList>
    </citation>
    <scope>NUCLEOTIDE SEQUENCE [LARGE SCALE GENOMIC DNA]</scope>
    <source>
        <strain evidence="2">SH9</strain>
    </source>
</reference>
<dbReference type="EMBL" id="PVZS01000002">
    <property type="protein sequence ID" value="PSC06561.1"/>
    <property type="molecule type" value="Genomic_DNA"/>
</dbReference>
<name>A0A2T1HY19_9HYPH</name>
<dbReference type="RefSeq" id="WP_106334940.1">
    <property type="nucleotide sequence ID" value="NZ_PVZS01000002.1"/>
</dbReference>
<organism evidence="1 2">
    <name type="scientific">Alsobacter soli</name>
    <dbReference type="NCBI Taxonomy" id="2109933"/>
    <lineage>
        <taxon>Bacteria</taxon>
        <taxon>Pseudomonadati</taxon>
        <taxon>Pseudomonadota</taxon>
        <taxon>Alphaproteobacteria</taxon>
        <taxon>Hyphomicrobiales</taxon>
        <taxon>Alsobacteraceae</taxon>
        <taxon>Alsobacter</taxon>
    </lineage>
</organism>
<evidence type="ECO:0000313" key="2">
    <source>
        <dbReference type="Proteomes" id="UP000239772"/>
    </source>
</evidence>
<accession>A0A2T1HY19</accession>
<protein>
    <submittedName>
        <fullName evidence="1">Uncharacterized protein</fullName>
    </submittedName>
</protein>